<sequence>SLIVLTKAKMRASSMNCCLIGLTIFDMLVITTSILMFGIETMADYTDSFEVLSLLDSAIPYVIYPMGMIAQTGSVYCTVLVTLERFIAVCMPLRARSLITSR</sequence>
<dbReference type="PANTHER" id="PTHR46641">
    <property type="entry name" value="FMRFAMIDE RECEPTOR-RELATED"/>
    <property type="match status" value="1"/>
</dbReference>
<evidence type="ECO:0000259" key="6">
    <source>
        <dbReference type="PROSITE" id="PS50262"/>
    </source>
</evidence>
<feature type="transmembrane region" description="Helical" evidence="5">
    <location>
        <begin position="59"/>
        <end position="83"/>
    </location>
</feature>
<gene>
    <name evidence="7" type="ORF">MNOR_LOCUS37217</name>
</gene>
<evidence type="ECO:0000313" key="7">
    <source>
        <dbReference type="EMBL" id="CAL4196899.1"/>
    </source>
</evidence>
<feature type="domain" description="G-protein coupled receptors family 1 profile" evidence="6">
    <location>
        <begin position="1"/>
        <end position="102"/>
    </location>
</feature>
<accession>A0AAV2SGT8</accession>
<organism evidence="7 8">
    <name type="scientific">Meganyctiphanes norvegica</name>
    <name type="common">Northern krill</name>
    <name type="synonym">Thysanopoda norvegica</name>
    <dbReference type="NCBI Taxonomy" id="48144"/>
    <lineage>
        <taxon>Eukaryota</taxon>
        <taxon>Metazoa</taxon>
        <taxon>Ecdysozoa</taxon>
        <taxon>Arthropoda</taxon>
        <taxon>Crustacea</taxon>
        <taxon>Multicrustacea</taxon>
        <taxon>Malacostraca</taxon>
        <taxon>Eumalacostraca</taxon>
        <taxon>Eucarida</taxon>
        <taxon>Euphausiacea</taxon>
        <taxon>Euphausiidae</taxon>
        <taxon>Meganyctiphanes</taxon>
    </lineage>
</organism>
<dbReference type="SUPFAM" id="SSF81321">
    <property type="entry name" value="Family A G protein-coupled receptor-like"/>
    <property type="match status" value="1"/>
</dbReference>
<comment type="caution">
    <text evidence="7">The sequence shown here is derived from an EMBL/GenBank/DDBJ whole genome shotgun (WGS) entry which is preliminary data.</text>
</comment>
<evidence type="ECO:0000256" key="1">
    <source>
        <dbReference type="ARBA" id="ARBA00004370"/>
    </source>
</evidence>
<feature type="non-terminal residue" evidence="7">
    <location>
        <position position="102"/>
    </location>
</feature>
<comment type="subcellular location">
    <subcellularLocation>
        <location evidence="1">Membrane</location>
    </subcellularLocation>
</comment>
<keyword evidence="4 5" id="KW-0472">Membrane</keyword>
<proteinExistence type="predicted"/>
<dbReference type="EMBL" id="CAXKWB010073218">
    <property type="protein sequence ID" value="CAL4196899.1"/>
    <property type="molecule type" value="Genomic_DNA"/>
</dbReference>
<dbReference type="PANTHER" id="PTHR46641:SF2">
    <property type="entry name" value="FMRFAMIDE RECEPTOR"/>
    <property type="match status" value="1"/>
</dbReference>
<dbReference type="InterPro" id="IPR017452">
    <property type="entry name" value="GPCR_Rhodpsn_7TM"/>
</dbReference>
<reference evidence="7 8" key="1">
    <citation type="submission" date="2024-05" db="EMBL/GenBank/DDBJ databases">
        <authorList>
            <person name="Wallberg A."/>
        </authorList>
    </citation>
    <scope>NUCLEOTIDE SEQUENCE [LARGE SCALE GENOMIC DNA]</scope>
</reference>
<dbReference type="GO" id="GO:0008528">
    <property type="term" value="F:G protein-coupled peptide receptor activity"/>
    <property type="evidence" value="ECO:0007669"/>
    <property type="project" value="InterPro"/>
</dbReference>
<dbReference type="Proteomes" id="UP001497623">
    <property type="component" value="Unassembled WGS sequence"/>
</dbReference>
<name>A0AAV2SGT8_MEGNR</name>
<dbReference type="AlphaFoldDB" id="A0AAV2SGT8"/>
<dbReference type="PROSITE" id="PS50262">
    <property type="entry name" value="G_PROTEIN_RECEP_F1_2"/>
    <property type="match status" value="1"/>
</dbReference>
<dbReference type="Pfam" id="PF10324">
    <property type="entry name" value="7TM_GPCR_Srw"/>
    <property type="match status" value="1"/>
</dbReference>
<dbReference type="InterPro" id="IPR052954">
    <property type="entry name" value="GPCR-Ligand_Int"/>
</dbReference>
<feature type="non-terminal residue" evidence="7">
    <location>
        <position position="1"/>
    </location>
</feature>
<protein>
    <recommendedName>
        <fullName evidence="6">G-protein coupled receptors family 1 profile domain-containing protein</fullName>
    </recommendedName>
</protein>
<feature type="transmembrane region" description="Helical" evidence="5">
    <location>
        <begin position="17"/>
        <end position="39"/>
    </location>
</feature>
<keyword evidence="2 5" id="KW-0812">Transmembrane</keyword>
<keyword evidence="8" id="KW-1185">Reference proteome</keyword>
<keyword evidence="3 5" id="KW-1133">Transmembrane helix</keyword>
<evidence type="ECO:0000256" key="3">
    <source>
        <dbReference type="ARBA" id="ARBA00022989"/>
    </source>
</evidence>
<evidence type="ECO:0000313" key="8">
    <source>
        <dbReference type="Proteomes" id="UP001497623"/>
    </source>
</evidence>
<evidence type="ECO:0000256" key="5">
    <source>
        <dbReference type="SAM" id="Phobius"/>
    </source>
</evidence>
<dbReference type="InterPro" id="IPR019427">
    <property type="entry name" value="7TM_GPCR_serpentine_rcpt_Srw"/>
</dbReference>
<evidence type="ECO:0000256" key="2">
    <source>
        <dbReference type="ARBA" id="ARBA00022692"/>
    </source>
</evidence>
<dbReference type="Gene3D" id="1.20.1070.10">
    <property type="entry name" value="Rhodopsin 7-helix transmembrane proteins"/>
    <property type="match status" value="1"/>
</dbReference>
<evidence type="ECO:0000256" key="4">
    <source>
        <dbReference type="ARBA" id="ARBA00023136"/>
    </source>
</evidence>
<dbReference type="GO" id="GO:0016020">
    <property type="term" value="C:membrane"/>
    <property type="evidence" value="ECO:0007669"/>
    <property type="project" value="UniProtKB-SubCell"/>
</dbReference>